<dbReference type="Gene3D" id="3.30.40.10">
    <property type="entry name" value="Zinc/RING finger domain, C3HC4 (zinc finger)"/>
    <property type="match status" value="1"/>
</dbReference>
<evidence type="ECO:0000313" key="6">
    <source>
        <dbReference type="EMBL" id="CBY14761.1"/>
    </source>
</evidence>
<dbReference type="PROSITE" id="PS00518">
    <property type="entry name" value="ZF_RING_1"/>
    <property type="match status" value="1"/>
</dbReference>
<dbReference type="PROSITE" id="PS50089">
    <property type="entry name" value="ZF_RING_2"/>
    <property type="match status" value="1"/>
</dbReference>
<dbReference type="SMART" id="SM00184">
    <property type="entry name" value="RING"/>
    <property type="match status" value="1"/>
</dbReference>
<feature type="domain" description="RING-type" evidence="5">
    <location>
        <begin position="90"/>
        <end position="130"/>
    </location>
</feature>
<dbReference type="Proteomes" id="UP000001307">
    <property type="component" value="Unassembled WGS sequence"/>
</dbReference>
<evidence type="ECO:0000256" key="1">
    <source>
        <dbReference type="ARBA" id="ARBA00022723"/>
    </source>
</evidence>
<evidence type="ECO:0000259" key="5">
    <source>
        <dbReference type="PROSITE" id="PS50089"/>
    </source>
</evidence>
<evidence type="ECO:0000256" key="2">
    <source>
        <dbReference type="ARBA" id="ARBA00022771"/>
    </source>
</evidence>
<dbReference type="Pfam" id="PF14634">
    <property type="entry name" value="zf-RING_5"/>
    <property type="match status" value="1"/>
</dbReference>
<accession>E4XYP9</accession>
<dbReference type="SUPFAM" id="SSF57850">
    <property type="entry name" value="RING/U-box"/>
    <property type="match status" value="1"/>
</dbReference>
<proteinExistence type="predicted"/>
<dbReference type="AlphaFoldDB" id="E4XYP9"/>
<keyword evidence="7" id="KW-1185">Reference proteome</keyword>
<organism evidence="6">
    <name type="scientific">Oikopleura dioica</name>
    <name type="common">Tunicate</name>
    <dbReference type="NCBI Taxonomy" id="34765"/>
    <lineage>
        <taxon>Eukaryota</taxon>
        <taxon>Metazoa</taxon>
        <taxon>Chordata</taxon>
        <taxon>Tunicata</taxon>
        <taxon>Appendicularia</taxon>
        <taxon>Copelata</taxon>
        <taxon>Oikopleuridae</taxon>
        <taxon>Oikopleura</taxon>
    </lineage>
</organism>
<keyword evidence="2 4" id="KW-0863">Zinc-finger</keyword>
<dbReference type="EMBL" id="FN653342">
    <property type="protein sequence ID" value="CBY14761.1"/>
    <property type="molecule type" value="Genomic_DNA"/>
</dbReference>
<dbReference type="InterPro" id="IPR013083">
    <property type="entry name" value="Znf_RING/FYVE/PHD"/>
</dbReference>
<name>E4XYP9_OIKDI</name>
<evidence type="ECO:0000256" key="4">
    <source>
        <dbReference type="PROSITE-ProRule" id="PRU00175"/>
    </source>
</evidence>
<dbReference type="GO" id="GO:0008270">
    <property type="term" value="F:zinc ion binding"/>
    <property type="evidence" value="ECO:0007669"/>
    <property type="project" value="UniProtKB-KW"/>
</dbReference>
<protein>
    <recommendedName>
        <fullName evidence="5">RING-type domain-containing protein</fullName>
    </recommendedName>
</protein>
<evidence type="ECO:0000313" key="7">
    <source>
        <dbReference type="Proteomes" id="UP000001307"/>
    </source>
</evidence>
<evidence type="ECO:0000256" key="3">
    <source>
        <dbReference type="ARBA" id="ARBA00022833"/>
    </source>
</evidence>
<dbReference type="OrthoDB" id="6105938at2759"/>
<keyword evidence="1" id="KW-0479">Metal-binding</keyword>
<dbReference type="InterPro" id="IPR001841">
    <property type="entry name" value="Znf_RING"/>
</dbReference>
<gene>
    <name evidence="6" type="ORF">GSOID_T00009835001</name>
</gene>
<sequence length="144" mass="16713">MVSFVCVLLDFDIFWTNSCCDRARQKPILDSFAKMKADRKREFDAALAVAKAKKIKLAEAEKAEKKYLEETQKGPPVELSNDELDRKLVCHVCKERYNDEERAMSSLPCRHIFCQRCLEMTNPKICPGCRADYKNEDIKKLVFL</sequence>
<keyword evidence="3" id="KW-0862">Zinc</keyword>
<dbReference type="InParanoid" id="E4XYP9"/>
<reference evidence="6" key="1">
    <citation type="journal article" date="2010" name="Science">
        <title>Plasticity of animal genome architecture unmasked by rapid evolution of a pelagic tunicate.</title>
        <authorList>
            <person name="Denoeud F."/>
            <person name="Henriet S."/>
            <person name="Mungpakdee S."/>
            <person name="Aury J.M."/>
            <person name="Da Silva C."/>
            <person name="Brinkmann H."/>
            <person name="Mikhaleva J."/>
            <person name="Olsen L.C."/>
            <person name="Jubin C."/>
            <person name="Canestro C."/>
            <person name="Bouquet J.M."/>
            <person name="Danks G."/>
            <person name="Poulain J."/>
            <person name="Campsteijn C."/>
            <person name="Adamski M."/>
            <person name="Cross I."/>
            <person name="Yadetie F."/>
            <person name="Muffato M."/>
            <person name="Louis A."/>
            <person name="Butcher S."/>
            <person name="Tsagkogeorga G."/>
            <person name="Konrad A."/>
            <person name="Singh S."/>
            <person name="Jensen M.F."/>
            <person name="Cong E.H."/>
            <person name="Eikeseth-Otteraa H."/>
            <person name="Noel B."/>
            <person name="Anthouard V."/>
            <person name="Porcel B.M."/>
            <person name="Kachouri-Lafond R."/>
            <person name="Nishino A."/>
            <person name="Ugolini M."/>
            <person name="Chourrout P."/>
            <person name="Nishida H."/>
            <person name="Aasland R."/>
            <person name="Huzurbazar S."/>
            <person name="Westhof E."/>
            <person name="Delsuc F."/>
            <person name="Lehrach H."/>
            <person name="Reinhardt R."/>
            <person name="Weissenbach J."/>
            <person name="Roy S.W."/>
            <person name="Artiguenave F."/>
            <person name="Postlethwait J.H."/>
            <person name="Manak J.R."/>
            <person name="Thompson E.M."/>
            <person name="Jaillon O."/>
            <person name="Du Pasquier L."/>
            <person name="Boudinot P."/>
            <person name="Liberles D.A."/>
            <person name="Volff J.N."/>
            <person name="Philippe H."/>
            <person name="Lenhard B."/>
            <person name="Roest Crollius H."/>
            <person name="Wincker P."/>
            <person name="Chourrout D."/>
        </authorList>
    </citation>
    <scope>NUCLEOTIDE SEQUENCE [LARGE SCALE GENOMIC DNA]</scope>
</reference>
<dbReference type="InterPro" id="IPR017907">
    <property type="entry name" value="Znf_RING_CS"/>
</dbReference>